<reference evidence="1 2" key="2">
    <citation type="submission" date="2018-11" db="EMBL/GenBank/DDBJ databases">
        <authorList>
            <consortium name="Pathogen Informatics"/>
        </authorList>
    </citation>
    <scope>NUCLEOTIDE SEQUENCE [LARGE SCALE GENOMIC DNA]</scope>
    <source>
        <strain evidence="1">Dakar</strain>
        <strain evidence="2">Dakar, Senegal</strain>
    </source>
</reference>
<accession>A0A183K0L3</accession>
<dbReference type="EMBL" id="UZAK01032787">
    <property type="protein sequence ID" value="VDP31234.1"/>
    <property type="molecule type" value="Genomic_DNA"/>
</dbReference>
<dbReference type="Proteomes" id="UP000279833">
    <property type="component" value="Unassembled WGS sequence"/>
</dbReference>
<keyword evidence="2" id="KW-1185">Reference proteome</keyword>
<dbReference type="WBParaSite" id="SCUD_0000852401-mRNA-1">
    <property type="protein sequence ID" value="SCUD_0000852401-mRNA-1"/>
    <property type="gene ID" value="SCUD_0000852401"/>
</dbReference>
<gene>
    <name evidence="1" type="ORF">SCUD_LOCUS8524</name>
</gene>
<dbReference type="AlphaFoldDB" id="A0A183K0L3"/>
<evidence type="ECO:0000313" key="2">
    <source>
        <dbReference type="Proteomes" id="UP000279833"/>
    </source>
</evidence>
<reference evidence="3" key="1">
    <citation type="submission" date="2016-06" db="UniProtKB">
        <authorList>
            <consortium name="WormBaseParasite"/>
        </authorList>
    </citation>
    <scope>IDENTIFICATION</scope>
</reference>
<evidence type="ECO:0000313" key="3">
    <source>
        <dbReference type="WBParaSite" id="SCUD_0000852401-mRNA-1"/>
    </source>
</evidence>
<organism evidence="3">
    <name type="scientific">Schistosoma curassoni</name>
    <dbReference type="NCBI Taxonomy" id="6186"/>
    <lineage>
        <taxon>Eukaryota</taxon>
        <taxon>Metazoa</taxon>
        <taxon>Spiralia</taxon>
        <taxon>Lophotrochozoa</taxon>
        <taxon>Platyhelminthes</taxon>
        <taxon>Trematoda</taxon>
        <taxon>Digenea</taxon>
        <taxon>Strigeidida</taxon>
        <taxon>Schistosomatoidea</taxon>
        <taxon>Schistosomatidae</taxon>
        <taxon>Schistosoma</taxon>
    </lineage>
</organism>
<sequence>MSKNTNFYSIGYHKDIINFVINFLLNAQFTYKKDTT</sequence>
<evidence type="ECO:0000313" key="1">
    <source>
        <dbReference type="EMBL" id="VDP31234.1"/>
    </source>
</evidence>
<protein>
    <submittedName>
        <fullName evidence="1 3">Uncharacterized protein</fullName>
    </submittedName>
</protein>
<name>A0A183K0L3_9TREM</name>
<proteinExistence type="predicted"/>